<name>A0A3N4LUR6_9PEZI</name>
<sequence>MANPLPSEYYVTKVGTVPRLTMETLLLSQMQLSISLLNIVLGIEKPPDVSKDDEETKYTKRANKAVSVIYGSISLAIQVYVSGLTDAIEMWTTLCKTMDIVQNESGSSYMGDKFHHESFAADDTIDLYIGHILSYQERLANTKQNKDNKERSIKQSS</sequence>
<protein>
    <submittedName>
        <fullName evidence="1">Uncharacterized protein</fullName>
    </submittedName>
</protein>
<accession>A0A3N4LUR6</accession>
<proteinExistence type="predicted"/>
<dbReference type="Proteomes" id="UP000267821">
    <property type="component" value="Unassembled WGS sequence"/>
</dbReference>
<dbReference type="InParanoid" id="A0A3N4LUR6"/>
<dbReference type="EMBL" id="ML121541">
    <property type="protein sequence ID" value="RPB24391.1"/>
    <property type="molecule type" value="Genomic_DNA"/>
</dbReference>
<keyword evidence="2" id="KW-1185">Reference proteome</keyword>
<organism evidence="1 2">
    <name type="scientific">Terfezia boudieri ATCC MYA-4762</name>
    <dbReference type="NCBI Taxonomy" id="1051890"/>
    <lineage>
        <taxon>Eukaryota</taxon>
        <taxon>Fungi</taxon>
        <taxon>Dikarya</taxon>
        <taxon>Ascomycota</taxon>
        <taxon>Pezizomycotina</taxon>
        <taxon>Pezizomycetes</taxon>
        <taxon>Pezizales</taxon>
        <taxon>Pezizaceae</taxon>
        <taxon>Terfezia</taxon>
    </lineage>
</organism>
<evidence type="ECO:0000313" key="2">
    <source>
        <dbReference type="Proteomes" id="UP000267821"/>
    </source>
</evidence>
<dbReference type="AlphaFoldDB" id="A0A3N4LUR6"/>
<gene>
    <name evidence="1" type="ORF">L211DRAFT_848718</name>
</gene>
<evidence type="ECO:0000313" key="1">
    <source>
        <dbReference type="EMBL" id="RPB24391.1"/>
    </source>
</evidence>
<reference evidence="1 2" key="1">
    <citation type="journal article" date="2018" name="Nat. Ecol. Evol.">
        <title>Pezizomycetes genomes reveal the molecular basis of ectomycorrhizal truffle lifestyle.</title>
        <authorList>
            <person name="Murat C."/>
            <person name="Payen T."/>
            <person name="Noel B."/>
            <person name="Kuo A."/>
            <person name="Morin E."/>
            <person name="Chen J."/>
            <person name="Kohler A."/>
            <person name="Krizsan K."/>
            <person name="Balestrini R."/>
            <person name="Da Silva C."/>
            <person name="Montanini B."/>
            <person name="Hainaut M."/>
            <person name="Levati E."/>
            <person name="Barry K.W."/>
            <person name="Belfiori B."/>
            <person name="Cichocki N."/>
            <person name="Clum A."/>
            <person name="Dockter R.B."/>
            <person name="Fauchery L."/>
            <person name="Guy J."/>
            <person name="Iotti M."/>
            <person name="Le Tacon F."/>
            <person name="Lindquist E.A."/>
            <person name="Lipzen A."/>
            <person name="Malagnac F."/>
            <person name="Mello A."/>
            <person name="Molinier V."/>
            <person name="Miyauchi S."/>
            <person name="Poulain J."/>
            <person name="Riccioni C."/>
            <person name="Rubini A."/>
            <person name="Sitrit Y."/>
            <person name="Splivallo R."/>
            <person name="Traeger S."/>
            <person name="Wang M."/>
            <person name="Zifcakova L."/>
            <person name="Wipf D."/>
            <person name="Zambonelli A."/>
            <person name="Paolocci F."/>
            <person name="Nowrousian M."/>
            <person name="Ottonello S."/>
            <person name="Baldrian P."/>
            <person name="Spatafora J.W."/>
            <person name="Henrissat B."/>
            <person name="Nagy L.G."/>
            <person name="Aury J.M."/>
            <person name="Wincker P."/>
            <person name="Grigoriev I.V."/>
            <person name="Bonfante P."/>
            <person name="Martin F.M."/>
        </authorList>
    </citation>
    <scope>NUCLEOTIDE SEQUENCE [LARGE SCALE GENOMIC DNA]</scope>
    <source>
        <strain evidence="1 2">ATCC MYA-4762</strain>
    </source>
</reference>
<dbReference type="Pfam" id="PF14223">
    <property type="entry name" value="Retrotran_gag_2"/>
    <property type="match status" value="1"/>
</dbReference>